<dbReference type="Pfam" id="PF10551">
    <property type="entry name" value="MULE"/>
    <property type="match status" value="1"/>
</dbReference>
<dbReference type="EMBL" id="LWDX02012890">
    <property type="protein sequence ID" value="OEL35235.1"/>
    <property type="molecule type" value="Genomic_DNA"/>
</dbReference>
<dbReference type="InterPro" id="IPR018289">
    <property type="entry name" value="MULE_transposase_dom"/>
</dbReference>
<keyword evidence="1" id="KW-0472">Membrane</keyword>
<keyword evidence="1" id="KW-0812">Transmembrane</keyword>
<feature type="domain" description="MULE transposase" evidence="2">
    <location>
        <begin position="167"/>
        <end position="230"/>
    </location>
</feature>
<reference evidence="3 4" key="1">
    <citation type="submission" date="2016-09" db="EMBL/GenBank/DDBJ databases">
        <title>The draft genome of Dichanthelium oligosanthes: A C3 panicoid grass species.</title>
        <authorList>
            <person name="Studer A.J."/>
            <person name="Schnable J.C."/>
            <person name="Brutnell T.P."/>
        </authorList>
    </citation>
    <scope>NUCLEOTIDE SEQUENCE [LARGE SCALE GENOMIC DNA]</scope>
    <source>
        <strain evidence="4">cv. Kellogg 1175</strain>
        <tissue evidence="3">Leaf</tissue>
    </source>
</reference>
<accession>A0A1E5WCY6</accession>
<keyword evidence="1" id="KW-1133">Transmembrane helix</keyword>
<feature type="transmembrane region" description="Helical" evidence="1">
    <location>
        <begin position="219"/>
        <end position="244"/>
    </location>
</feature>
<dbReference type="STRING" id="888268.A0A1E5WCY6"/>
<dbReference type="Proteomes" id="UP000095767">
    <property type="component" value="Unassembled WGS sequence"/>
</dbReference>
<keyword evidence="4" id="KW-1185">Reference proteome</keyword>
<evidence type="ECO:0000259" key="2">
    <source>
        <dbReference type="Pfam" id="PF10551"/>
    </source>
</evidence>
<dbReference type="PANTHER" id="PTHR47482">
    <property type="entry name" value="OS11G0632001 PROTEIN"/>
    <property type="match status" value="1"/>
</dbReference>
<sequence>MNNDGYQTMSEFVCPRQAMIRLHRIEDDGWFISTYVKEHNHEFSMLDAVKKKWNSHKMIEQPIRDTVKYLLENNVTLSKLHYLMGSLYGSKENIPFTRRSLRTICAQIAREQRNDDIRKTLDPFRKIRAEDPGFQFSVELDNKKDQIKALIWTNGKGRSDYNCFGDVVTFDTTYNTNLYKMPFGLFVGVNNYFQSTILGDVFIRDEKAESFKWVFSEFLTLWVVVLPQTILIGMLLACLLYVAVYSYKITMPCQAEHHKA</sequence>
<evidence type="ECO:0000313" key="4">
    <source>
        <dbReference type="Proteomes" id="UP000095767"/>
    </source>
</evidence>
<name>A0A1E5WCY6_9POAL</name>
<gene>
    <name evidence="3" type="ORF">BAE44_0003744</name>
</gene>
<protein>
    <submittedName>
        <fullName evidence="3">Protein FAR1-RELATED SEQUENCE 5</fullName>
    </submittedName>
</protein>
<evidence type="ECO:0000313" key="3">
    <source>
        <dbReference type="EMBL" id="OEL35235.1"/>
    </source>
</evidence>
<organism evidence="3 4">
    <name type="scientific">Dichanthelium oligosanthes</name>
    <dbReference type="NCBI Taxonomy" id="888268"/>
    <lineage>
        <taxon>Eukaryota</taxon>
        <taxon>Viridiplantae</taxon>
        <taxon>Streptophyta</taxon>
        <taxon>Embryophyta</taxon>
        <taxon>Tracheophyta</taxon>
        <taxon>Spermatophyta</taxon>
        <taxon>Magnoliopsida</taxon>
        <taxon>Liliopsida</taxon>
        <taxon>Poales</taxon>
        <taxon>Poaceae</taxon>
        <taxon>PACMAD clade</taxon>
        <taxon>Panicoideae</taxon>
        <taxon>Panicodae</taxon>
        <taxon>Paniceae</taxon>
        <taxon>Dichantheliinae</taxon>
        <taxon>Dichanthelium</taxon>
    </lineage>
</organism>
<evidence type="ECO:0000256" key="1">
    <source>
        <dbReference type="SAM" id="Phobius"/>
    </source>
</evidence>
<proteinExistence type="predicted"/>
<dbReference type="OrthoDB" id="682959at2759"/>
<dbReference type="PANTHER" id="PTHR47482:SF5">
    <property type="entry name" value="FAR1 DOMAIN-CONTAINING PROTEIN"/>
    <property type="match status" value="1"/>
</dbReference>
<dbReference type="AlphaFoldDB" id="A0A1E5WCY6"/>
<comment type="caution">
    <text evidence="3">The sequence shown here is derived from an EMBL/GenBank/DDBJ whole genome shotgun (WGS) entry which is preliminary data.</text>
</comment>